<dbReference type="SUPFAM" id="SSF55781">
    <property type="entry name" value="GAF domain-like"/>
    <property type="match status" value="1"/>
</dbReference>
<sequence>MLDLMSPKTLRPDLERWLDALADIGEAVGGDEPVAALVDRVARTACDLLDYDFCAVFLPTEDGRALVIVGSHGLSPDYIAQVNADRPILLDVTGAEEAPTSVAFRTGEVVTLEDIETTPGIGPWGGVAHEQGYRALVSVPLRRAGSIVGALNGYRTEPHRFDAVEVGLVTTLASQVAVALRTAQLRSREQDTIRELRRAEEVHGLLTATALRGEGVSGVAAALAELLARPVLIEDVYGTALAAVDWAPGGSDERVGSQDDGVSADVTLGGEVVARVRVEVTDAELSRLDVRAVEHATVVTALELMRDRTAAEVEQRLRGSLVADLLSTDGADMPALLDRARRLGWDLSGDQSLISVRNIDPSAGDARPATDRLLAGADRFAATITPRPLVAVYRGDLLLIAAPGAAAPGRVSGAAAIARRLVDYLTDAREVGKAVAGVTPAVAVRELPDLFRTLRGALDLAADGAGNAVIDLRDVAIDHLLLQLDDPERLRAFATSVLGPALDYDRDHSSELLRTVRVLIDRDMDRRSTADALHLHPNTVAQRMRRLEALTGLHLNRPRDLLQLTSALTVARVAGLG</sequence>
<dbReference type="Pfam" id="PF13556">
    <property type="entry name" value="HTH_30"/>
    <property type="match status" value="1"/>
</dbReference>
<dbReference type="InterPro" id="IPR003018">
    <property type="entry name" value="GAF"/>
</dbReference>
<keyword evidence="4" id="KW-1185">Reference proteome</keyword>
<organism evidence="3 4">
    <name type="scientific">Mycolicibacterium arabiense</name>
    <dbReference type="NCBI Taxonomy" id="1286181"/>
    <lineage>
        <taxon>Bacteria</taxon>
        <taxon>Bacillati</taxon>
        <taxon>Actinomycetota</taxon>
        <taxon>Actinomycetes</taxon>
        <taxon>Mycobacteriales</taxon>
        <taxon>Mycobacteriaceae</taxon>
        <taxon>Mycolicibacterium</taxon>
    </lineage>
</organism>
<dbReference type="Pfam" id="PF17853">
    <property type="entry name" value="GGDEF_2"/>
    <property type="match status" value="1"/>
</dbReference>
<dbReference type="PANTHER" id="PTHR33744">
    <property type="entry name" value="CARBOHYDRATE DIACID REGULATOR"/>
    <property type="match status" value="1"/>
</dbReference>
<dbReference type="InterPro" id="IPR051448">
    <property type="entry name" value="CdaR-like_regulators"/>
</dbReference>
<dbReference type="InterPro" id="IPR029016">
    <property type="entry name" value="GAF-like_dom_sf"/>
</dbReference>
<proteinExistence type="inferred from homology"/>
<dbReference type="InterPro" id="IPR041522">
    <property type="entry name" value="CdaR_GGDEF"/>
</dbReference>
<dbReference type="KEGG" id="marz:MARA_10730"/>
<name>A0A7I7RV00_9MYCO</name>
<dbReference type="AlphaFoldDB" id="A0A7I7RV00"/>
<evidence type="ECO:0000259" key="2">
    <source>
        <dbReference type="SMART" id="SM00065"/>
    </source>
</evidence>
<dbReference type="InterPro" id="IPR042070">
    <property type="entry name" value="PucR_C-HTH_sf"/>
</dbReference>
<comment type="similarity">
    <text evidence="1">Belongs to the CdaR family.</text>
</comment>
<gene>
    <name evidence="3" type="ORF">MARA_10730</name>
</gene>
<dbReference type="Proteomes" id="UP000467428">
    <property type="component" value="Chromosome"/>
</dbReference>
<reference evidence="3 4" key="1">
    <citation type="journal article" date="2019" name="Emerg. Microbes Infect.">
        <title>Comprehensive subspecies identification of 175 nontuberculous mycobacteria species based on 7547 genomic profiles.</title>
        <authorList>
            <person name="Matsumoto Y."/>
            <person name="Kinjo T."/>
            <person name="Motooka D."/>
            <person name="Nabeya D."/>
            <person name="Jung N."/>
            <person name="Uechi K."/>
            <person name="Horii T."/>
            <person name="Iida T."/>
            <person name="Fujita J."/>
            <person name="Nakamura S."/>
        </authorList>
    </citation>
    <scope>NUCLEOTIDE SEQUENCE [LARGE SCALE GENOMIC DNA]</scope>
    <source>
        <strain evidence="3 4">JCM 18538</strain>
    </source>
</reference>
<protein>
    <recommendedName>
        <fullName evidence="2">GAF domain-containing protein</fullName>
    </recommendedName>
</protein>
<dbReference type="PANTHER" id="PTHR33744:SF1">
    <property type="entry name" value="DNA-BINDING TRANSCRIPTIONAL ACTIVATOR ADER"/>
    <property type="match status" value="1"/>
</dbReference>
<dbReference type="InterPro" id="IPR025736">
    <property type="entry name" value="PucR_C-HTH_dom"/>
</dbReference>
<evidence type="ECO:0000256" key="1">
    <source>
        <dbReference type="ARBA" id="ARBA00006754"/>
    </source>
</evidence>
<dbReference type="SMART" id="SM00065">
    <property type="entry name" value="GAF"/>
    <property type="match status" value="1"/>
</dbReference>
<dbReference type="Gene3D" id="3.30.450.40">
    <property type="match status" value="1"/>
</dbReference>
<dbReference type="EMBL" id="AP022593">
    <property type="protein sequence ID" value="BBY47605.1"/>
    <property type="molecule type" value="Genomic_DNA"/>
</dbReference>
<accession>A0A7I7RV00</accession>
<geneLocation type="plasmid" evidence="4">
    <name>pjcm18538 dna</name>
</geneLocation>
<evidence type="ECO:0000313" key="4">
    <source>
        <dbReference type="Proteomes" id="UP000467428"/>
    </source>
</evidence>
<evidence type="ECO:0000313" key="3">
    <source>
        <dbReference type="EMBL" id="BBY47605.1"/>
    </source>
</evidence>
<dbReference type="Pfam" id="PF13185">
    <property type="entry name" value="GAF_2"/>
    <property type="match status" value="1"/>
</dbReference>
<dbReference type="Gene3D" id="1.10.10.2840">
    <property type="entry name" value="PucR C-terminal helix-turn-helix domain"/>
    <property type="match status" value="1"/>
</dbReference>
<feature type="domain" description="GAF" evidence="2">
    <location>
        <begin position="33"/>
        <end position="190"/>
    </location>
</feature>